<dbReference type="OrthoDB" id="2952577at2759"/>
<accession>A0A371DEK9</accession>
<evidence type="ECO:0000313" key="2">
    <source>
        <dbReference type="EMBL" id="RDX50948.1"/>
    </source>
</evidence>
<gene>
    <name evidence="2" type="ORF">OH76DRAFT_1348170</name>
</gene>
<dbReference type="Proteomes" id="UP000256964">
    <property type="component" value="Unassembled WGS sequence"/>
</dbReference>
<dbReference type="EMBL" id="KZ857397">
    <property type="protein sequence ID" value="RDX50948.1"/>
    <property type="molecule type" value="Genomic_DNA"/>
</dbReference>
<evidence type="ECO:0000256" key="1">
    <source>
        <dbReference type="SAM" id="SignalP"/>
    </source>
</evidence>
<name>A0A371DEK9_9APHY</name>
<dbReference type="AlphaFoldDB" id="A0A371DEK9"/>
<evidence type="ECO:0000313" key="3">
    <source>
        <dbReference type="Proteomes" id="UP000256964"/>
    </source>
</evidence>
<protein>
    <submittedName>
        <fullName evidence="2">Uncharacterized protein</fullName>
    </submittedName>
</protein>
<organism evidence="2 3">
    <name type="scientific">Lentinus brumalis</name>
    <dbReference type="NCBI Taxonomy" id="2498619"/>
    <lineage>
        <taxon>Eukaryota</taxon>
        <taxon>Fungi</taxon>
        <taxon>Dikarya</taxon>
        <taxon>Basidiomycota</taxon>
        <taxon>Agaricomycotina</taxon>
        <taxon>Agaricomycetes</taxon>
        <taxon>Polyporales</taxon>
        <taxon>Polyporaceae</taxon>
        <taxon>Lentinus</taxon>
    </lineage>
</organism>
<proteinExistence type="predicted"/>
<feature type="chain" id="PRO_5016622700" evidence="1">
    <location>
        <begin position="20"/>
        <end position="85"/>
    </location>
</feature>
<reference evidence="2 3" key="1">
    <citation type="journal article" date="2018" name="Biotechnol. Biofuels">
        <title>Integrative visual omics of the white-rot fungus Polyporus brumalis exposes the biotechnological potential of its oxidative enzymes for delignifying raw plant biomass.</title>
        <authorList>
            <person name="Miyauchi S."/>
            <person name="Rancon A."/>
            <person name="Drula E."/>
            <person name="Hage H."/>
            <person name="Chaduli D."/>
            <person name="Favel A."/>
            <person name="Grisel S."/>
            <person name="Henrissat B."/>
            <person name="Herpoel-Gimbert I."/>
            <person name="Ruiz-Duenas F.J."/>
            <person name="Chevret D."/>
            <person name="Hainaut M."/>
            <person name="Lin J."/>
            <person name="Wang M."/>
            <person name="Pangilinan J."/>
            <person name="Lipzen A."/>
            <person name="Lesage-Meessen L."/>
            <person name="Navarro D."/>
            <person name="Riley R."/>
            <person name="Grigoriev I.V."/>
            <person name="Zhou S."/>
            <person name="Raouche S."/>
            <person name="Rosso M.N."/>
        </authorList>
    </citation>
    <scope>NUCLEOTIDE SEQUENCE [LARGE SCALE GENOMIC DNA]</scope>
    <source>
        <strain evidence="2 3">BRFM 1820</strain>
    </source>
</reference>
<feature type="non-terminal residue" evidence="2">
    <location>
        <position position="85"/>
    </location>
</feature>
<feature type="signal peptide" evidence="1">
    <location>
        <begin position="1"/>
        <end position="19"/>
    </location>
</feature>
<keyword evidence="3" id="KW-1185">Reference proteome</keyword>
<keyword evidence="1" id="KW-0732">Signal</keyword>
<sequence>MEPFVTLALVMAVIFHTLAAVSHPRAAFLLTGLKAILCGAFMWCNASSGTIDSAQRLLLKCIPRDVRTALRALNLEPDIIRYACC</sequence>